<keyword evidence="3" id="KW-1185">Reference proteome</keyword>
<gene>
    <name evidence="2" type="ORF">BO222_11080</name>
</gene>
<keyword evidence="1" id="KW-0472">Membrane</keyword>
<keyword evidence="1" id="KW-0812">Transmembrane</keyword>
<evidence type="ECO:0000313" key="2">
    <source>
        <dbReference type="EMBL" id="OLU37073.1"/>
    </source>
</evidence>
<name>A0A1U7NDH7_9FIRM</name>
<organism evidence="2 3">
    <name type="scientific">Ileibacterium valens</name>
    <dbReference type="NCBI Taxonomy" id="1862668"/>
    <lineage>
        <taxon>Bacteria</taxon>
        <taxon>Bacillati</taxon>
        <taxon>Bacillota</taxon>
        <taxon>Erysipelotrichia</taxon>
        <taxon>Erysipelotrichales</taxon>
        <taxon>Erysipelotrichaceae</taxon>
        <taxon>Ileibacterium</taxon>
    </lineage>
</organism>
<evidence type="ECO:0008006" key="4">
    <source>
        <dbReference type="Google" id="ProtNLM"/>
    </source>
</evidence>
<reference evidence="2 3" key="1">
    <citation type="submission" date="2016-11" db="EMBL/GenBank/DDBJ databases">
        <title>Description of two novel members of the family Erysipelotrichaceae: Ileibacterium lipovorans gen. nov., sp. nov. and Dubosiella newyorkensis, gen. nov., sp. nov.</title>
        <authorList>
            <person name="Cox L.M."/>
            <person name="Sohn J."/>
            <person name="Tyrrell K.L."/>
            <person name="Citron D.M."/>
            <person name="Lawson P.A."/>
            <person name="Patel N.B."/>
            <person name="Iizumi T."/>
            <person name="Perez-Perez G.I."/>
            <person name="Goldstein E.J."/>
            <person name="Blaser M.J."/>
        </authorList>
    </citation>
    <scope>NUCLEOTIDE SEQUENCE [LARGE SCALE GENOMIC DNA]</scope>
    <source>
        <strain evidence="2 3">NYU-BL-A3</strain>
    </source>
</reference>
<keyword evidence="1" id="KW-1133">Transmembrane helix</keyword>
<evidence type="ECO:0000256" key="1">
    <source>
        <dbReference type="SAM" id="Phobius"/>
    </source>
</evidence>
<evidence type="ECO:0000313" key="3">
    <source>
        <dbReference type="Proteomes" id="UP000186341"/>
    </source>
</evidence>
<feature type="transmembrane region" description="Helical" evidence="1">
    <location>
        <begin position="62"/>
        <end position="85"/>
    </location>
</feature>
<sequence length="87" mass="9737">MTGKNKKNKLSVSKEEIRMNYNDLTQGPIKQVMLKFAGFMIFGNLLQHMYNIANTWIVGRYLGSSALEIVGSAYALMTLITSILMSS</sequence>
<comment type="caution">
    <text evidence="2">The sequence shown here is derived from an EMBL/GenBank/DDBJ whole genome shotgun (WGS) entry which is preliminary data.</text>
</comment>
<protein>
    <recommendedName>
        <fullName evidence="4">MATE family efflux transporter</fullName>
    </recommendedName>
</protein>
<dbReference type="AlphaFoldDB" id="A0A1U7NDH7"/>
<proteinExistence type="predicted"/>
<dbReference type="EMBL" id="MPJW01000226">
    <property type="protein sequence ID" value="OLU37073.1"/>
    <property type="molecule type" value="Genomic_DNA"/>
</dbReference>
<dbReference type="Proteomes" id="UP000186341">
    <property type="component" value="Unassembled WGS sequence"/>
</dbReference>
<accession>A0A1U7NDH7</accession>